<feature type="transmembrane region" description="Helical" evidence="19">
    <location>
        <begin position="223"/>
        <end position="243"/>
    </location>
</feature>
<evidence type="ECO:0000256" key="2">
    <source>
        <dbReference type="ARBA" id="ARBA00004651"/>
    </source>
</evidence>
<evidence type="ECO:0000256" key="4">
    <source>
        <dbReference type="ARBA" id="ARBA00005189"/>
    </source>
</evidence>
<gene>
    <name evidence="20" type="ORF">ET996_04215</name>
</gene>
<comment type="caution">
    <text evidence="20">The sequence shown here is derived from an EMBL/GenBank/DDBJ whole genome shotgun (WGS) entry which is preliminary data.</text>
</comment>
<organism evidence="20 21">
    <name type="scientific">Propioniciclava tarda</name>
    <dbReference type="NCBI Taxonomy" id="433330"/>
    <lineage>
        <taxon>Bacteria</taxon>
        <taxon>Bacillati</taxon>
        <taxon>Actinomycetota</taxon>
        <taxon>Actinomycetes</taxon>
        <taxon>Propionibacteriales</taxon>
        <taxon>Propionibacteriaceae</taxon>
        <taxon>Propioniciclava</taxon>
    </lineage>
</organism>
<evidence type="ECO:0000256" key="10">
    <source>
        <dbReference type="ARBA" id="ARBA00022679"/>
    </source>
</evidence>
<dbReference type="AlphaFoldDB" id="A0A4Q9KM72"/>
<dbReference type="PROSITE" id="PS01315">
    <property type="entry name" value="CDS"/>
    <property type="match status" value="1"/>
</dbReference>
<evidence type="ECO:0000256" key="8">
    <source>
        <dbReference type="ARBA" id="ARBA00022475"/>
    </source>
</evidence>
<comment type="subcellular location">
    <subcellularLocation>
        <location evidence="2">Cell membrane</location>
        <topology evidence="2">Multi-pass membrane protein</topology>
    </subcellularLocation>
</comment>
<proteinExistence type="inferred from homology"/>
<feature type="transmembrane region" description="Helical" evidence="19">
    <location>
        <begin position="131"/>
        <end position="152"/>
    </location>
</feature>
<evidence type="ECO:0000256" key="6">
    <source>
        <dbReference type="ARBA" id="ARBA00012487"/>
    </source>
</evidence>
<feature type="transmembrane region" description="Helical" evidence="19">
    <location>
        <begin position="270"/>
        <end position="288"/>
    </location>
</feature>
<reference evidence="20 21" key="1">
    <citation type="submission" date="2019-01" db="EMBL/GenBank/DDBJ databases">
        <title>Lactibacter flavus gen. nov., sp. nov., a novel bacterium of the family Propionibacteriaceae isolated from raw milk and dairy products.</title>
        <authorList>
            <person name="Huptas C."/>
            <person name="Wenning M."/>
            <person name="Breitenwieser F."/>
            <person name="Doll E."/>
            <person name="Von Neubeck M."/>
            <person name="Busse H.-J."/>
            <person name="Scherer S."/>
        </authorList>
    </citation>
    <scope>NUCLEOTIDE SEQUENCE [LARGE SCALE GENOMIC DNA]</scope>
    <source>
        <strain evidence="20 21">DSM 22130</strain>
    </source>
</reference>
<sequence length="291" mass="30244">MADDVPTTAPTKRSAGRDLPAAIGVGVGLIALVVVTLAFFHWGFILLVAAMLSLGAWELFRALERLKARAAIWPIILGTVAMIAGTYASARELAWLGIPWNSALLMFLAATVLAAMIVRMPRGASGFVKDAAASLFIIGYIALLGSFTALILAPKDGAARMVTFLLCVVGVDTGGYVAGVLFGKHPLAPTISPKKTWEGSVGSVIFAVGVGVAMSVLVLGAPWYVGVVLGIVTVIFGTLGDLLESMIKRDVGIKDMSSILPGHGGVMDRLDSMLVAAPAAWLVLFLMVPGG</sequence>
<protein>
    <recommendedName>
        <fullName evidence="7 18">Phosphatidate cytidylyltransferase</fullName>
        <ecNumber evidence="6 18">2.7.7.41</ecNumber>
    </recommendedName>
</protein>
<evidence type="ECO:0000256" key="11">
    <source>
        <dbReference type="ARBA" id="ARBA00022692"/>
    </source>
</evidence>
<evidence type="ECO:0000256" key="14">
    <source>
        <dbReference type="ARBA" id="ARBA00023098"/>
    </source>
</evidence>
<dbReference type="EC" id="2.7.7.41" evidence="6 18"/>
<dbReference type="UniPathway" id="UPA00557">
    <property type="reaction ID" value="UER00614"/>
</dbReference>
<evidence type="ECO:0000313" key="20">
    <source>
        <dbReference type="EMBL" id="TBT95656.1"/>
    </source>
</evidence>
<dbReference type="Pfam" id="PF01148">
    <property type="entry name" value="CTP_transf_1"/>
    <property type="match status" value="1"/>
</dbReference>
<dbReference type="PANTHER" id="PTHR46382">
    <property type="entry name" value="PHOSPHATIDATE CYTIDYLYLTRANSFERASE"/>
    <property type="match status" value="1"/>
</dbReference>
<evidence type="ECO:0000256" key="19">
    <source>
        <dbReference type="SAM" id="Phobius"/>
    </source>
</evidence>
<evidence type="ECO:0000256" key="16">
    <source>
        <dbReference type="ARBA" id="ARBA00023209"/>
    </source>
</evidence>
<keyword evidence="14" id="KW-0443">Lipid metabolism</keyword>
<evidence type="ECO:0000256" key="5">
    <source>
        <dbReference type="ARBA" id="ARBA00010185"/>
    </source>
</evidence>
<evidence type="ECO:0000256" key="13">
    <source>
        <dbReference type="ARBA" id="ARBA00022989"/>
    </source>
</evidence>
<evidence type="ECO:0000256" key="18">
    <source>
        <dbReference type="RuleBase" id="RU003938"/>
    </source>
</evidence>
<accession>A0A4Q9KM72</accession>
<feature type="transmembrane region" description="Helical" evidence="19">
    <location>
        <begin position="158"/>
        <end position="178"/>
    </location>
</feature>
<keyword evidence="13 19" id="KW-1133">Transmembrane helix</keyword>
<comment type="catalytic activity">
    <reaction evidence="1 18">
        <text>a 1,2-diacyl-sn-glycero-3-phosphate + CTP + H(+) = a CDP-1,2-diacyl-sn-glycerol + diphosphate</text>
        <dbReference type="Rhea" id="RHEA:16229"/>
        <dbReference type="ChEBI" id="CHEBI:15378"/>
        <dbReference type="ChEBI" id="CHEBI:33019"/>
        <dbReference type="ChEBI" id="CHEBI:37563"/>
        <dbReference type="ChEBI" id="CHEBI:58332"/>
        <dbReference type="ChEBI" id="CHEBI:58608"/>
        <dbReference type="EC" id="2.7.7.41"/>
    </reaction>
</comment>
<feature type="transmembrane region" description="Helical" evidence="19">
    <location>
        <begin position="19"/>
        <end position="38"/>
    </location>
</feature>
<keyword evidence="12 18" id="KW-0548">Nucleotidyltransferase</keyword>
<dbReference type="GO" id="GO:0005886">
    <property type="term" value="C:plasma membrane"/>
    <property type="evidence" value="ECO:0007669"/>
    <property type="project" value="UniProtKB-SubCell"/>
</dbReference>
<keyword evidence="16" id="KW-0594">Phospholipid biosynthesis</keyword>
<keyword evidence="21" id="KW-1185">Reference proteome</keyword>
<evidence type="ECO:0000256" key="12">
    <source>
        <dbReference type="ARBA" id="ARBA00022695"/>
    </source>
</evidence>
<comment type="similarity">
    <text evidence="5 18">Belongs to the CDS family.</text>
</comment>
<dbReference type="InterPro" id="IPR000374">
    <property type="entry name" value="PC_trans"/>
</dbReference>
<evidence type="ECO:0000256" key="7">
    <source>
        <dbReference type="ARBA" id="ARBA00019373"/>
    </source>
</evidence>
<evidence type="ECO:0000256" key="3">
    <source>
        <dbReference type="ARBA" id="ARBA00005119"/>
    </source>
</evidence>
<dbReference type="RefSeq" id="WP_131171308.1">
    <property type="nucleotide sequence ID" value="NZ_FXTL01000003.1"/>
</dbReference>
<feature type="transmembrane region" description="Helical" evidence="19">
    <location>
        <begin position="100"/>
        <end position="119"/>
    </location>
</feature>
<feature type="transmembrane region" description="Helical" evidence="19">
    <location>
        <begin position="199"/>
        <end position="217"/>
    </location>
</feature>
<feature type="transmembrane region" description="Helical" evidence="19">
    <location>
        <begin position="70"/>
        <end position="88"/>
    </location>
</feature>
<dbReference type="GO" id="GO:0004605">
    <property type="term" value="F:phosphatidate cytidylyltransferase activity"/>
    <property type="evidence" value="ECO:0007669"/>
    <property type="project" value="UniProtKB-EC"/>
</dbReference>
<evidence type="ECO:0000256" key="9">
    <source>
        <dbReference type="ARBA" id="ARBA00022516"/>
    </source>
</evidence>
<name>A0A4Q9KM72_PROTD</name>
<dbReference type="EMBL" id="SDMR01000003">
    <property type="protein sequence ID" value="TBT95656.1"/>
    <property type="molecule type" value="Genomic_DNA"/>
</dbReference>
<keyword evidence="11 18" id="KW-0812">Transmembrane</keyword>
<comment type="pathway">
    <text evidence="4">Lipid metabolism.</text>
</comment>
<dbReference type="PANTHER" id="PTHR46382:SF1">
    <property type="entry name" value="PHOSPHATIDATE CYTIDYLYLTRANSFERASE"/>
    <property type="match status" value="1"/>
</dbReference>
<keyword evidence="15 19" id="KW-0472">Membrane</keyword>
<comment type="pathway">
    <text evidence="3 18">Phospholipid metabolism; CDP-diacylglycerol biosynthesis; CDP-diacylglycerol from sn-glycerol 3-phosphate: step 3/3.</text>
</comment>
<keyword evidence="8" id="KW-1003">Cell membrane</keyword>
<evidence type="ECO:0000256" key="17">
    <source>
        <dbReference type="ARBA" id="ARBA00023264"/>
    </source>
</evidence>
<evidence type="ECO:0000256" key="15">
    <source>
        <dbReference type="ARBA" id="ARBA00023136"/>
    </source>
</evidence>
<dbReference type="GO" id="GO:0016024">
    <property type="term" value="P:CDP-diacylglycerol biosynthetic process"/>
    <property type="evidence" value="ECO:0007669"/>
    <property type="project" value="UniProtKB-UniPathway"/>
</dbReference>
<dbReference type="OrthoDB" id="9799199at2"/>
<dbReference type="Proteomes" id="UP000291933">
    <property type="component" value="Unassembled WGS sequence"/>
</dbReference>
<evidence type="ECO:0000313" key="21">
    <source>
        <dbReference type="Proteomes" id="UP000291933"/>
    </source>
</evidence>
<evidence type="ECO:0000256" key="1">
    <source>
        <dbReference type="ARBA" id="ARBA00001698"/>
    </source>
</evidence>
<keyword evidence="9" id="KW-0444">Lipid biosynthesis</keyword>
<keyword evidence="10 18" id="KW-0808">Transferase</keyword>
<keyword evidence="17" id="KW-1208">Phospholipid metabolism</keyword>